<dbReference type="EMBL" id="FQUQ01000003">
    <property type="protein sequence ID" value="SHF79991.1"/>
    <property type="molecule type" value="Genomic_DNA"/>
</dbReference>
<accession>A0A1M5ELN4</accession>
<keyword evidence="7" id="KW-0812">Transmembrane</keyword>
<evidence type="ECO:0000313" key="9">
    <source>
        <dbReference type="Proteomes" id="UP000184287"/>
    </source>
</evidence>
<evidence type="ECO:0000313" key="8">
    <source>
        <dbReference type="EMBL" id="SHF79991.1"/>
    </source>
</evidence>
<dbReference type="Proteomes" id="UP000184287">
    <property type="component" value="Unassembled WGS sequence"/>
</dbReference>
<protein>
    <submittedName>
        <fullName evidence="8">Uncharacterized protein</fullName>
    </submittedName>
</protein>
<keyword evidence="3" id="KW-0677">Repeat</keyword>
<keyword evidence="2" id="KW-0963">Cytoplasm</keyword>
<evidence type="ECO:0000256" key="3">
    <source>
        <dbReference type="ARBA" id="ARBA00022737"/>
    </source>
</evidence>
<dbReference type="InterPro" id="IPR011990">
    <property type="entry name" value="TPR-like_helical_dom_sf"/>
</dbReference>
<dbReference type="PROSITE" id="PS50005">
    <property type="entry name" value="TPR"/>
    <property type="match status" value="1"/>
</dbReference>
<comment type="similarity">
    <text evidence="5">Belongs to the Rap family.</text>
</comment>
<evidence type="ECO:0000256" key="6">
    <source>
        <dbReference type="PROSITE-ProRule" id="PRU00339"/>
    </source>
</evidence>
<dbReference type="STRING" id="288992.SAMN04488522_103697"/>
<keyword evidence="7" id="KW-1133">Transmembrane helix</keyword>
<evidence type="ECO:0000256" key="1">
    <source>
        <dbReference type="ARBA" id="ARBA00004496"/>
    </source>
</evidence>
<sequence length="559" mass="64637">MMNHTNQKRLLAFFCFFIIQFLTGCESKQQTDQSLNPGSTETGIKARIIALNKRAKSLNRDSTNLAIASAYEAYLLAYENKYKGLEADALVILSEGYLYNDIYDLALEYSFDALEIYKNLNQPAKMAATYTLLGWIYYDVENAEFSLKYHTMAYDYYKTHQEPDETGLSLNAIGLIYQLKNEFGKAEGFFKQALVMAQKHNKRALISAAYNNLGISSNNNKNYSQAIVYFNLALQFSTKQLLSLAELNNQMAFSLVNLGRKEEALAALKKARSFIDQSSSNSRKENLLDNYKVFSLLYQRTGDYKQAYENINQYNAVREEFLSKNKVNALLTLTLKREAQEKERQMEALSVKESLKSFQRNALAIIVVLLIVIGFLLYGKLRSRQRKKAEQAALKQQEIEKVLEHTVLDKKALHERLDFNHIELKNYALYIAHRNDLVVKFIEDLGGLDKTAAAEIPHQLHKLVNKFKYDINLEKYVEDFNLKVETQYQDFFYNLQQKFPHLSQNERRLCAQIRLSLSIKEIATLNNISVKSAEMARYRLRKHFGLQPNDNLNDYLKSF</sequence>
<dbReference type="GO" id="GO:0006355">
    <property type="term" value="P:regulation of DNA-templated transcription"/>
    <property type="evidence" value="ECO:0007669"/>
    <property type="project" value="InterPro"/>
</dbReference>
<organism evidence="8 9">
    <name type="scientific">Pedobacter caeni</name>
    <dbReference type="NCBI Taxonomy" id="288992"/>
    <lineage>
        <taxon>Bacteria</taxon>
        <taxon>Pseudomonadati</taxon>
        <taxon>Bacteroidota</taxon>
        <taxon>Sphingobacteriia</taxon>
        <taxon>Sphingobacteriales</taxon>
        <taxon>Sphingobacteriaceae</taxon>
        <taxon>Pedobacter</taxon>
    </lineage>
</organism>
<name>A0A1M5ELN4_9SPHI</name>
<dbReference type="PANTHER" id="PTHR46630">
    <property type="entry name" value="TETRATRICOPEPTIDE REPEAT PROTEIN 29"/>
    <property type="match status" value="1"/>
</dbReference>
<gene>
    <name evidence="8" type="ORF">SAMN04488522_103697</name>
</gene>
<dbReference type="OrthoDB" id="9809670at2"/>
<evidence type="ECO:0000256" key="2">
    <source>
        <dbReference type="ARBA" id="ARBA00022490"/>
    </source>
</evidence>
<dbReference type="InterPro" id="IPR016032">
    <property type="entry name" value="Sig_transdc_resp-reg_C-effctor"/>
</dbReference>
<evidence type="ECO:0000256" key="4">
    <source>
        <dbReference type="ARBA" id="ARBA00022803"/>
    </source>
</evidence>
<dbReference type="RefSeq" id="WP_073232439.1">
    <property type="nucleotide sequence ID" value="NZ_FQUQ01000003.1"/>
</dbReference>
<dbReference type="SUPFAM" id="SSF48452">
    <property type="entry name" value="TPR-like"/>
    <property type="match status" value="2"/>
</dbReference>
<comment type="subcellular location">
    <subcellularLocation>
        <location evidence="1">Cytoplasm</location>
    </subcellularLocation>
</comment>
<feature type="transmembrane region" description="Helical" evidence="7">
    <location>
        <begin position="362"/>
        <end position="379"/>
    </location>
</feature>
<dbReference type="InterPro" id="IPR019734">
    <property type="entry name" value="TPR_rpt"/>
</dbReference>
<evidence type="ECO:0000256" key="5">
    <source>
        <dbReference type="ARBA" id="ARBA00038253"/>
    </source>
</evidence>
<evidence type="ECO:0000256" key="7">
    <source>
        <dbReference type="SAM" id="Phobius"/>
    </source>
</evidence>
<dbReference type="Gene3D" id="1.25.40.10">
    <property type="entry name" value="Tetratricopeptide repeat domain"/>
    <property type="match status" value="3"/>
</dbReference>
<dbReference type="SUPFAM" id="SSF46894">
    <property type="entry name" value="C-terminal effector domain of the bipartite response regulators"/>
    <property type="match status" value="1"/>
</dbReference>
<keyword evidence="7" id="KW-0472">Membrane</keyword>
<dbReference type="GO" id="GO:0003677">
    <property type="term" value="F:DNA binding"/>
    <property type="evidence" value="ECO:0007669"/>
    <property type="project" value="InterPro"/>
</dbReference>
<dbReference type="AlphaFoldDB" id="A0A1M5ELN4"/>
<dbReference type="InterPro" id="IPR051476">
    <property type="entry name" value="Bac_ResReg_Asp_Phosphatase"/>
</dbReference>
<keyword evidence="4 6" id="KW-0802">TPR repeat</keyword>
<dbReference type="PANTHER" id="PTHR46630:SF1">
    <property type="entry name" value="TETRATRICOPEPTIDE REPEAT PROTEIN 29"/>
    <property type="match status" value="1"/>
</dbReference>
<keyword evidence="9" id="KW-1185">Reference proteome</keyword>
<dbReference type="GO" id="GO:0005737">
    <property type="term" value="C:cytoplasm"/>
    <property type="evidence" value="ECO:0007669"/>
    <property type="project" value="UniProtKB-SubCell"/>
</dbReference>
<dbReference type="SMART" id="SM00028">
    <property type="entry name" value="TPR"/>
    <property type="match status" value="5"/>
</dbReference>
<reference evidence="9" key="1">
    <citation type="submission" date="2016-11" db="EMBL/GenBank/DDBJ databases">
        <authorList>
            <person name="Varghese N."/>
            <person name="Submissions S."/>
        </authorList>
    </citation>
    <scope>NUCLEOTIDE SEQUENCE [LARGE SCALE GENOMIC DNA]</scope>
    <source>
        <strain evidence="9">DSM 16990</strain>
    </source>
</reference>
<proteinExistence type="inferred from homology"/>
<feature type="repeat" description="TPR" evidence="6">
    <location>
        <begin position="207"/>
        <end position="240"/>
    </location>
</feature>